<dbReference type="Proteomes" id="UP000226525">
    <property type="component" value="Unassembled WGS sequence"/>
</dbReference>
<evidence type="ECO:0000313" key="2">
    <source>
        <dbReference type="Proteomes" id="UP000226525"/>
    </source>
</evidence>
<reference evidence="2" key="1">
    <citation type="submission" date="2017-09" db="EMBL/GenBank/DDBJ databases">
        <title>The Reconstruction of 2,631 Draft Metagenome-Assembled Genomes from the Global Oceans.</title>
        <authorList>
            <person name="Tully B.J."/>
            <person name="Graham E.D."/>
            <person name="Heidelberg J.F."/>
        </authorList>
    </citation>
    <scope>NUCLEOTIDE SEQUENCE [LARGE SCALE GENOMIC DNA]</scope>
</reference>
<sequence>MRQFLTISTLMLAMVLWTFTAKADFLSVHADIPLSFGPTQEGADTPDSIAGARVGLSLFILPLGIAYESYDVSYSNQSSDSKDTYQIASVFVNLPVPVINLALGAGAGMVTREEELSDGAKLSAEDSAATSFFATLGYPILPLFDVHVGYQVINAKKVEVKNSSGGLQYENDPSGTVWTAGIKIGF</sequence>
<name>A0A2D6YKF9_9DELT</name>
<gene>
    <name evidence="1" type="ORF">CMN54_09165</name>
</gene>
<organism evidence="1 2">
    <name type="scientific">SAR324 cluster bacterium</name>
    <dbReference type="NCBI Taxonomy" id="2024889"/>
    <lineage>
        <taxon>Bacteria</taxon>
        <taxon>Deltaproteobacteria</taxon>
        <taxon>SAR324 cluster</taxon>
    </lineage>
</organism>
<dbReference type="EMBL" id="NZEX01000101">
    <property type="protein sequence ID" value="MAH63595.1"/>
    <property type="molecule type" value="Genomic_DNA"/>
</dbReference>
<evidence type="ECO:0000313" key="1">
    <source>
        <dbReference type="EMBL" id="MAH63595.1"/>
    </source>
</evidence>
<dbReference type="AlphaFoldDB" id="A0A2D6YKF9"/>
<accession>A0A2D6YKF9</accession>
<protein>
    <recommendedName>
        <fullName evidence="3">Outer membrane protein beta-barrel domain-containing protein</fullName>
    </recommendedName>
</protein>
<comment type="caution">
    <text evidence="1">The sequence shown here is derived from an EMBL/GenBank/DDBJ whole genome shotgun (WGS) entry which is preliminary data.</text>
</comment>
<evidence type="ECO:0008006" key="3">
    <source>
        <dbReference type="Google" id="ProtNLM"/>
    </source>
</evidence>
<proteinExistence type="predicted"/>